<comment type="caution">
    <text evidence="2">The sequence shown here is derived from an EMBL/GenBank/DDBJ whole genome shotgun (WGS) entry which is preliminary data.</text>
</comment>
<evidence type="ECO:0000259" key="1">
    <source>
        <dbReference type="PROSITE" id="PS50222"/>
    </source>
</evidence>
<proteinExistence type="predicted"/>
<reference evidence="2 3" key="1">
    <citation type="submission" date="2020-08" db="EMBL/GenBank/DDBJ databases">
        <title>Arenibacter gaetbuli sp. nov., isolated from a sand dune.</title>
        <authorList>
            <person name="Park S."/>
            <person name="Yoon J.-H."/>
        </authorList>
    </citation>
    <scope>NUCLEOTIDE SEQUENCE [LARGE SCALE GENOMIC DNA]</scope>
    <source>
        <strain evidence="2 3">BSSL-BM3</strain>
    </source>
</reference>
<evidence type="ECO:0000313" key="3">
    <source>
        <dbReference type="Proteomes" id="UP000618952"/>
    </source>
</evidence>
<organism evidence="2 3">
    <name type="scientific">Arenibacter arenosicollis</name>
    <dbReference type="NCBI Taxonomy" id="2762274"/>
    <lineage>
        <taxon>Bacteria</taxon>
        <taxon>Pseudomonadati</taxon>
        <taxon>Bacteroidota</taxon>
        <taxon>Flavobacteriia</taxon>
        <taxon>Flavobacteriales</taxon>
        <taxon>Flavobacteriaceae</taxon>
        <taxon>Arenibacter</taxon>
    </lineage>
</organism>
<name>A0ABR7QLB0_9FLAO</name>
<evidence type="ECO:0000313" key="2">
    <source>
        <dbReference type="EMBL" id="MBC8767980.1"/>
    </source>
</evidence>
<feature type="domain" description="EF-hand" evidence="1">
    <location>
        <begin position="281"/>
        <end position="318"/>
    </location>
</feature>
<dbReference type="Proteomes" id="UP000618952">
    <property type="component" value="Unassembled WGS sequence"/>
</dbReference>
<dbReference type="EMBL" id="JACLHY010000006">
    <property type="protein sequence ID" value="MBC8767980.1"/>
    <property type="molecule type" value="Genomic_DNA"/>
</dbReference>
<dbReference type="InterPro" id="IPR002048">
    <property type="entry name" value="EF_hand_dom"/>
</dbReference>
<sequence length="352" mass="40230">MSLEVQDPTPGKERAFVVYTKDSVQLEVDLIFNSSNEPIQYYSYVVTPVCEEGVCYNLLAEVYWDLLGNFVDYTEVPLDPFTKFDHIKFTADDHVKMKEILKDKTSLLANYKAEDLVDHSIQIKSDVIDGVAGATYKSLSGAVVRGAVYSSHTLWHIVNGGVADKIVAHTESLMNEELLVSMLNSDNYHLQFYALNKIAPEDEKFTSYLIGLISRGSSYVPYFAIEKIPDWVWSSVKYQSQIISLLKKVEFQMQNEILNRFKDRDLEGESLTVLASNLGSLDKSQLKKAFKILDRNKDKLTSLSIKEILSLLDSENKEISQEAYQFLTTHEQEYRLVSKKLNDYRKNINVKL</sequence>
<keyword evidence="3" id="KW-1185">Reference proteome</keyword>
<dbReference type="RefSeq" id="WP_187583348.1">
    <property type="nucleotide sequence ID" value="NZ_JACLHY010000006.1"/>
</dbReference>
<protein>
    <recommendedName>
        <fullName evidence="1">EF-hand domain-containing protein</fullName>
    </recommendedName>
</protein>
<accession>A0ABR7QLB0</accession>
<dbReference type="PROSITE" id="PS50222">
    <property type="entry name" value="EF_HAND_2"/>
    <property type="match status" value="1"/>
</dbReference>
<gene>
    <name evidence="2" type="ORF">H4O18_08250</name>
</gene>